<reference evidence="2 3" key="1">
    <citation type="submission" date="2014-10" db="EMBL/GenBank/DDBJ databases">
        <title>Genome sequence of Erwinia typographi M043b.</title>
        <authorList>
            <person name="Chan K.-G."/>
            <person name="Tan W.-S."/>
        </authorList>
    </citation>
    <scope>NUCLEOTIDE SEQUENCE [LARGE SCALE GENOMIC DNA]</scope>
    <source>
        <strain evidence="2 3">M043b</strain>
    </source>
</reference>
<dbReference type="PANTHER" id="PTHR42815">
    <property type="entry name" value="FAD-BINDING, PUTATIVE (AFU_ORTHOLOGUE AFUA_6G07600)-RELATED"/>
    <property type="match status" value="1"/>
</dbReference>
<evidence type="ECO:0000313" key="3">
    <source>
        <dbReference type="Proteomes" id="UP000030351"/>
    </source>
</evidence>
<accession>A0A0A3Z208</accession>
<dbReference type="InterPro" id="IPR011576">
    <property type="entry name" value="Pyridox_Oxase_N"/>
</dbReference>
<dbReference type="NCBIfam" id="TIGR04025">
    <property type="entry name" value="PPOX_FMN_DR2398"/>
    <property type="match status" value="1"/>
</dbReference>
<dbReference type="InterPro" id="IPR024029">
    <property type="entry name" value="Pyridox_Oxase_FMN-dep"/>
</dbReference>
<dbReference type="eggNOG" id="COG3576">
    <property type="taxonomic scope" value="Bacteria"/>
</dbReference>
<dbReference type="SUPFAM" id="SSF50475">
    <property type="entry name" value="FMN-binding split barrel"/>
    <property type="match status" value="1"/>
</dbReference>
<protein>
    <submittedName>
        <fullName evidence="2">Pyridoxamine 5'-phosphate oxidase</fullName>
    </submittedName>
</protein>
<keyword evidence="3" id="KW-1185">Reference proteome</keyword>
<dbReference type="RefSeq" id="WP_034893466.1">
    <property type="nucleotide sequence ID" value="NZ_JRUQ01000039.1"/>
</dbReference>
<dbReference type="AlphaFoldDB" id="A0A0A3Z208"/>
<comment type="caution">
    <text evidence="2">The sequence shown here is derived from an EMBL/GenBank/DDBJ whole genome shotgun (WGS) entry which is preliminary data.</text>
</comment>
<proteinExistence type="predicted"/>
<organism evidence="2 3">
    <name type="scientific">Erwinia typographi</name>
    <dbReference type="NCBI Taxonomy" id="371042"/>
    <lineage>
        <taxon>Bacteria</taxon>
        <taxon>Pseudomonadati</taxon>
        <taxon>Pseudomonadota</taxon>
        <taxon>Gammaproteobacteria</taxon>
        <taxon>Enterobacterales</taxon>
        <taxon>Erwiniaceae</taxon>
        <taxon>Erwinia</taxon>
    </lineage>
</organism>
<evidence type="ECO:0000259" key="1">
    <source>
        <dbReference type="Pfam" id="PF01243"/>
    </source>
</evidence>
<name>A0A0A3Z208_9GAMM</name>
<dbReference type="OrthoDB" id="9796486at2"/>
<evidence type="ECO:0000313" key="2">
    <source>
        <dbReference type="EMBL" id="KGT92900.1"/>
    </source>
</evidence>
<dbReference type="Gene3D" id="2.30.110.10">
    <property type="entry name" value="Electron Transport, Fmn-binding Protein, Chain A"/>
    <property type="match status" value="1"/>
</dbReference>
<dbReference type="Pfam" id="PF01243">
    <property type="entry name" value="PNPOx_N"/>
    <property type="match status" value="1"/>
</dbReference>
<dbReference type="PANTHER" id="PTHR42815:SF2">
    <property type="entry name" value="FAD-BINDING, PUTATIVE (AFU_ORTHOLOGUE AFUA_6G07600)-RELATED"/>
    <property type="match status" value="1"/>
</dbReference>
<gene>
    <name evidence="2" type="ORF">NG99_13285</name>
</gene>
<dbReference type="InterPro" id="IPR012349">
    <property type="entry name" value="Split_barrel_FMN-bd"/>
</dbReference>
<dbReference type="EMBL" id="JRUQ01000039">
    <property type="protein sequence ID" value="KGT92900.1"/>
    <property type="molecule type" value="Genomic_DNA"/>
</dbReference>
<dbReference type="STRING" id="371042.NG99_13285"/>
<sequence>MKRQIVRDVATLESIYGQPASPSLVKETPFIHPLYRPWIEKAPFVALATAGQGGLDVSPRGDAPGFIHIEDRHTLLLPDRRGNNRIDSLRNLLEDDRVALLFLIPGIGEALRVNGRATIDIAPELLARFASNGQLPRSVLRIEVEAVFFQCSRAILRAGLWSVESQLTKGDLPTPGEILQALSQGAVDGNAYDAALPQRVRDTLY</sequence>
<feature type="domain" description="Pyridoxamine 5'-phosphate oxidase N-terminal" evidence="1">
    <location>
        <begin position="33"/>
        <end position="151"/>
    </location>
</feature>
<dbReference type="Proteomes" id="UP000030351">
    <property type="component" value="Unassembled WGS sequence"/>
</dbReference>